<evidence type="ECO:0000313" key="2">
    <source>
        <dbReference type="EMBL" id="KAG2212894.1"/>
    </source>
</evidence>
<reference evidence="2 3" key="1">
    <citation type="submission" date="2020-12" db="EMBL/GenBank/DDBJ databases">
        <title>Metabolic potential, ecology and presence of endohyphal bacteria is reflected in genomic diversity of Mucoromycotina.</title>
        <authorList>
            <person name="Muszewska A."/>
            <person name="Okrasinska A."/>
            <person name="Steczkiewicz K."/>
            <person name="Drgas O."/>
            <person name="Orlowska M."/>
            <person name="Perlinska-Lenart U."/>
            <person name="Aleksandrzak-Piekarczyk T."/>
            <person name="Szatraj K."/>
            <person name="Zielenkiewicz U."/>
            <person name="Pilsyk S."/>
            <person name="Malc E."/>
            <person name="Mieczkowski P."/>
            <person name="Kruszewska J.S."/>
            <person name="Biernat P."/>
            <person name="Pawlowska J."/>
        </authorList>
    </citation>
    <scope>NUCLEOTIDE SEQUENCE [LARGE SCALE GENOMIC DNA]</scope>
    <source>
        <strain evidence="2 3">CBS 142.35</strain>
    </source>
</reference>
<dbReference type="AlphaFoldDB" id="A0A8H7RJZ9"/>
<dbReference type="InterPro" id="IPR043502">
    <property type="entry name" value="DNA/RNA_pol_sf"/>
</dbReference>
<feature type="compositionally biased region" description="Polar residues" evidence="1">
    <location>
        <begin position="81"/>
        <end position="95"/>
    </location>
</feature>
<feature type="region of interest" description="Disordered" evidence="1">
    <location>
        <begin position="72"/>
        <end position="95"/>
    </location>
</feature>
<dbReference type="EMBL" id="JAEPRB010000719">
    <property type="protein sequence ID" value="KAG2212894.1"/>
    <property type="molecule type" value="Genomic_DNA"/>
</dbReference>
<keyword evidence="3" id="KW-1185">Reference proteome</keyword>
<organism evidence="2 3">
    <name type="scientific">Circinella minor</name>
    <dbReference type="NCBI Taxonomy" id="1195481"/>
    <lineage>
        <taxon>Eukaryota</taxon>
        <taxon>Fungi</taxon>
        <taxon>Fungi incertae sedis</taxon>
        <taxon>Mucoromycota</taxon>
        <taxon>Mucoromycotina</taxon>
        <taxon>Mucoromycetes</taxon>
        <taxon>Mucorales</taxon>
        <taxon>Lichtheimiaceae</taxon>
        <taxon>Circinella</taxon>
    </lineage>
</organism>
<protein>
    <recommendedName>
        <fullName evidence="4">Reverse transcriptase domain-containing protein</fullName>
    </recommendedName>
</protein>
<comment type="caution">
    <text evidence="2">The sequence shown here is derived from an EMBL/GenBank/DDBJ whole genome shotgun (WGS) entry which is preliminary data.</text>
</comment>
<accession>A0A8H7RJZ9</accession>
<dbReference type="Proteomes" id="UP000646827">
    <property type="component" value="Unassembled WGS sequence"/>
</dbReference>
<gene>
    <name evidence="2" type="ORF">INT45_007410</name>
</gene>
<feature type="non-terminal residue" evidence="2">
    <location>
        <position position="1"/>
    </location>
</feature>
<evidence type="ECO:0000313" key="3">
    <source>
        <dbReference type="Proteomes" id="UP000646827"/>
    </source>
</evidence>
<proteinExistence type="predicted"/>
<evidence type="ECO:0008006" key="4">
    <source>
        <dbReference type="Google" id="ProtNLM"/>
    </source>
</evidence>
<name>A0A8H7RJZ9_9FUNG</name>
<dbReference type="OrthoDB" id="417908at2759"/>
<evidence type="ECO:0000256" key="1">
    <source>
        <dbReference type="SAM" id="MobiDB-lite"/>
    </source>
</evidence>
<sequence length="95" mass="10555">MTILLTYAMKCQPRDNPPKRSNTIISALLYADDVALIGSPQDIHRLLKIAEKHSNKLGFQWHPDKCAIIEPPTTTPSTSPLQHSQTTATTYGAFH</sequence>
<dbReference type="SUPFAM" id="SSF56672">
    <property type="entry name" value="DNA/RNA polymerases"/>
    <property type="match status" value="1"/>
</dbReference>